<dbReference type="KEGG" id="aten:116300122"/>
<accession>A0A6P8IEU3</accession>
<name>A0A6P8IEU3_ACTTE</name>
<dbReference type="InterPro" id="IPR013783">
    <property type="entry name" value="Ig-like_fold"/>
</dbReference>
<proteinExistence type="predicted"/>
<dbReference type="OrthoDB" id="10296614at2759"/>
<dbReference type="InterPro" id="IPR036179">
    <property type="entry name" value="Ig-like_dom_sf"/>
</dbReference>
<dbReference type="Gene3D" id="2.60.40.10">
    <property type="entry name" value="Immunoglobulins"/>
    <property type="match status" value="1"/>
</dbReference>
<sequence>MMKQVFKLSLLVGTASMVALLTVSYAKTMSSIPGFNLKPGDSFTVKINITDPEEFALGKLKNLGGQQDISNVFLQYIKNEGLINVTDYDDRVKYIGNASLGQAWFRFDNVGVNDTGTYSVLYKRENSADLFTTTFNVNVTKASRNAIFTKDLNVPATTVIKNKKCVKISDN</sequence>
<dbReference type="InParanoid" id="A0A6P8IEU3"/>
<organism evidence="1 2">
    <name type="scientific">Actinia tenebrosa</name>
    <name type="common">Australian red waratah sea anemone</name>
    <dbReference type="NCBI Taxonomy" id="6105"/>
    <lineage>
        <taxon>Eukaryota</taxon>
        <taxon>Metazoa</taxon>
        <taxon>Cnidaria</taxon>
        <taxon>Anthozoa</taxon>
        <taxon>Hexacorallia</taxon>
        <taxon>Actiniaria</taxon>
        <taxon>Actiniidae</taxon>
        <taxon>Actinia</taxon>
    </lineage>
</organism>
<dbReference type="SUPFAM" id="SSF48726">
    <property type="entry name" value="Immunoglobulin"/>
    <property type="match status" value="1"/>
</dbReference>
<evidence type="ECO:0000313" key="2">
    <source>
        <dbReference type="RefSeq" id="XP_031564755.1"/>
    </source>
</evidence>
<reference evidence="2" key="1">
    <citation type="submission" date="2025-08" db="UniProtKB">
        <authorList>
            <consortium name="RefSeq"/>
        </authorList>
    </citation>
    <scope>IDENTIFICATION</scope>
    <source>
        <tissue evidence="2">Tentacle</tissue>
    </source>
</reference>
<protein>
    <submittedName>
        <fullName evidence="2">Uncharacterized protein LOC116300122</fullName>
    </submittedName>
</protein>
<dbReference type="RefSeq" id="XP_031564755.1">
    <property type="nucleotide sequence ID" value="XM_031708895.1"/>
</dbReference>
<keyword evidence="1" id="KW-1185">Reference proteome</keyword>
<gene>
    <name evidence="2" type="primary">LOC116300122</name>
</gene>
<dbReference type="AlphaFoldDB" id="A0A6P8IEU3"/>
<dbReference type="GeneID" id="116300122"/>
<evidence type="ECO:0000313" key="1">
    <source>
        <dbReference type="Proteomes" id="UP000515163"/>
    </source>
</evidence>
<dbReference type="Proteomes" id="UP000515163">
    <property type="component" value="Unplaced"/>
</dbReference>